<dbReference type="EMBL" id="BAAAEO010000001">
    <property type="protein sequence ID" value="GAA0543347.1"/>
    <property type="molecule type" value="Genomic_DNA"/>
</dbReference>
<evidence type="ECO:0000259" key="5">
    <source>
        <dbReference type="PROSITE" id="PS51891"/>
    </source>
</evidence>
<keyword evidence="3" id="KW-0862">Zinc</keyword>
<evidence type="ECO:0000256" key="2">
    <source>
        <dbReference type="ARBA" id="ARBA00022723"/>
    </source>
</evidence>
<protein>
    <submittedName>
        <fullName evidence="6">GFA family protein</fullName>
    </submittedName>
</protein>
<keyword evidence="4" id="KW-0456">Lyase</keyword>
<dbReference type="Pfam" id="PF04828">
    <property type="entry name" value="GFA"/>
    <property type="match status" value="1"/>
</dbReference>
<dbReference type="RefSeq" id="WP_226765347.1">
    <property type="nucleotide sequence ID" value="NZ_BAAAEO010000001.1"/>
</dbReference>
<dbReference type="PANTHER" id="PTHR33337">
    <property type="entry name" value="GFA DOMAIN-CONTAINING PROTEIN"/>
    <property type="match status" value="1"/>
</dbReference>
<gene>
    <name evidence="6" type="ORF">GCM10009098_08750</name>
</gene>
<evidence type="ECO:0000256" key="3">
    <source>
        <dbReference type="ARBA" id="ARBA00022833"/>
    </source>
</evidence>
<evidence type="ECO:0000256" key="4">
    <source>
        <dbReference type="ARBA" id="ARBA00023239"/>
    </source>
</evidence>
<dbReference type="InterPro" id="IPR006913">
    <property type="entry name" value="CENP-V/GFA"/>
</dbReference>
<feature type="domain" description="CENP-V/GFA" evidence="5">
    <location>
        <begin position="2"/>
        <end position="112"/>
    </location>
</feature>
<dbReference type="InterPro" id="IPR011057">
    <property type="entry name" value="Mss4-like_sf"/>
</dbReference>
<comment type="similarity">
    <text evidence="1">Belongs to the Gfa family.</text>
</comment>
<dbReference type="PROSITE" id="PS51891">
    <property type="entry name" value="CENP_V_GFA"/>
    <property type="match status" value="1"/>
</dbReference>
<dbReference type="PANTHER" id="PTHR33337:SF40">
    <property type="entry name" value="CENP-V_GFA DOMAIN-CONTAINING PROTEIN-RELATED"/>
    <property type="match status" value="1"/>
</dbReference>
<evidence type="ECO:0000256" key="1">
    <source>
        <dbReference type="ARBA" id="ARBA00005495"/>
    </source>
</evidence>
<comment type="caution">
    <text evidence="6">The sequence shown here is derived from an EMBL/GenBank/DDBJ whole genome shotgun (WGS) entry which is preliminary data.</text>
</comment>
<keyword evidence="2" id="KW-0479">Metal-binding</keyword>
<keyword evidence="7" id="KW-1185">Reference proteome</keyword>
<proteinExistence type="inferred from homology"/>
<accession>A0ABP3NFF3</accession>
<sequence>MYHGACLCGEVRVEVSGPISSIIHCHCSLCRKSSGTAFATNGFVQTEDFTVVKGADKLSQFAFKPGRLRHFCRNCGSPVYSSNATDPARVRLRLGILNSDISERPVSHNFYSSKANWEDLDCALPRYDGFEPERNVAK</sequence>
<dbReference type="SUPFAM" id="SSF51316">
    <property type="entry name" value="Mss4-like"/>
    <property type="match status" value="1"/>
</dbReference>
<evidence type="ECO:0000313" key="6">
    <source>
        <dbReference type="EMBL" id="GAA0543347.1"/>
    </source>
</evidence>
<dbReference type="Proteomes" id="UP001501169">
    <property type="component" value="Unassembled WGS sequence"/>
</dbReference>
<name>A0ABP3NFF3_9GAMM</name>
<dbReference type="Gene3D" id="3.90.1590.10">
    <property type="entry name" value="glutathione-dependent formaldehyde- activating enzyme (gfa)"/>
    <property type="match status" value="1"/>
</dbReference>
<organism evidence="6 7">
    <name type="scientific">Rheinheimera aquimaris</name>
    <dbReference type="NCBI Taxonomy" id="412437"/>
    <lineage>
        <taxon>Bacteria</taxon>
        <taxon>Pseudomonadati</taxon>
        <taxon>Pseudomonadota</taxon>
        <taxon>Gammaproteobacteria</taxon>
        <taxon>Chromatiales</taxon>
        <taxon>Chromatiaceae</taxon>
        <taxon>Rheinheimera</taxon>
    </lineage>
</organism>
<reference evidence="7" key="1">
    <citation type="journal article" date="2019" name="Int. J. Syst. Evol. Microbiol.">
        <title>The Global Catalogue of Microorganisms (GCM) 10K type strain sequencing project: providing services to taxonomists for standard genome sequencing and annotation.</title>
        <authorList>
            <consortium name="The Broad Institute Genomics Platform"/>
            <consortium name="The Broad Institute Genome Sequencing Center for Infectious Disease"/>
            <person name="Wu L."/>
            <person name="Ma J."/>
        </authorList>
    </citation>
    <scope>NUCLEOTIDE SEQUENCE [LARGE SCALE GENOMIC DNA]</scope>
    <source>
        <strain evidence="7">JCM 14331</strain>
    </source>
</reference>
<evidence type="ECO:0000313" key="7">
    <source>
        <dbReference type="Proteomes" id="UP001501169"/>
    </source>
</evidence>